<evidence type="ECO:0000256" key="1">
    <source>
        <dbReference type="SAM" id="Phobius"/>
    </source>
</evidence>
<gene>
    <name evidence="2" type="ORF">QR680_003553</name>
</gene>
<evidence type="ECO:0000313" key="2">
    <source>
        <dbReference type="EMBL" id="KAK0407730.1"/>
    </source>
</evidence>
<accession>A0AA39HLT9</accession>
<dbReference type="EMBL" id="JAUCMV010000003">
    <property type="protein sequence ID" value="KAK0407730.1"/>
    <property type="molecule type" value="Genomic_DNA"/>
</dbReference>
<keyword evidence="1" id="KW-1133">Transmembrane helix</keyword>
<feature type="transmembrane region" description="Helical" evidence="1">
    <location>
        <begin position="45"/>
        <end position="68"/>
    </location>
</feature>
<name>A0AA39HLT9_9BILA</name>
<organism evidence="2 3">
    <name type="scientific">Steinernema hermaphroditum</name>
    <dbReference type="NCBI Taxonomy" id="289476"/>
    <lineage>
        <taxon>Eukaryota</taxon>
        <taxon>Metazoa</taxon>
        <taxon>Ecdysozoa</taxon>
        <taxon>Nematoda</taxon>
        <taxon>Chromadorea</taxon>
        <taxon>Rhabditida</taxon>
        <taxon>Tylenchina</taxon>
        <taxon>Panagrolaimomorpha</taxon>
        <taxon>Strongyloidoidea</taxon>
        <taxon>Steinernematidae</taxon>
        <taxon>Steinernema</taxon>
    </lineage>
</organism>
<evidence type="ECO:0000313" key="3">
    <source>
        <dbReference type="Proteomes" id="UP001175271"/>
    </source>
</evidence>
<sequence length="98" mass="11408">MLAGHREKADTLRKDSSAHINRWLSLRNVAFLTSIQNTVILHIDMLLLIFVIFNISCATFAYNVWHLFERKKSNSRSYLYDKDRQDTVTHPAEAESVN</sequence>
<proteinExistence type="predicted"/>
<dbReference type="Proteomes" id="UP001175271">
    <property type="component" value="Unassembled WGS sequence"/>
</dbReference>
<keyword evidence="1" id="KW-0812">Transmembrane</keyword>
<dbReference type="AlphaFoldDB" id="A0AA39HLT9"/>
<keyword evidence="1" id="KW-0472">Membrane</keyword>
<comment type="caution">
    <text evidence="2">The sequence shown here is derived from an EMBL/GenBank/DDBJ whole genome shotgun (WGS) entry which is preliminary data.</text>
</comment>
<protein>
    <submittedName>
        <fullName evidence="2">Uncharacterized protein</fullName>
    </submittedName>
</protein>
<reference evidence="2" key="1">
    <citation type="submission" date="2023-06" db="EMBL/GenBank/DDBJ databases">
        <title>Genomic analysis of the entomopathogenic nematode Steinernema hermaphroditum.</title>
        <authorList>
            <person name="Schwarz E.M."/>
            <person name="Heppert J.K."/>
            <person name="Baniya A."/>
            <person name="Schwartz H.T."/>
            <person name="Tan C.-H."/>
            <person name="Antoshechkin I."/>
            <person name="Sternberg P.W."/>
            <person name="Goodrich-Blair H."/>
            <person name="Dillman A.R."/>
        </authorList>
    </citation>
    <scope>NUCLEOTIDE SEQUENCE</scope>
    <source>
        <strain evidence="2">PS9179</strain>
        <tissue evidence="2">Whole animal</tissue>
    </source>
</reference>
<keyword evidence="3" id="KW-1185">Reference proteome</keyword>